<dbReference type="AlphaFoldDB" id="A0AA49GR47"/>
<protein>
    <submittedName>
        <fullName evidence="1">DUF4249 domain-containing protein</fullName>
    </submittedName>
</protein>
<dbReference type="Pfam" id="PF14054">
    <property type="entry name" value="DUF4249"/>
    <property type="match status" value="1"/>
</dbReference>
<name>A0AA49GR47_9BACT</name>
<proteinExistence type="predicted"/>
<dbReference type="InterPro" id="IPR025345">
    <property type="entry name" value="DUF4249"/>
</dbReference>
<accession>A0AA49GR47</accession>
<sequence>MSCTKDLDITLPATQPQLVLNGILNPDSIVRISLTTTLPPNSSSTDFPVVDNATIRLYEDAQLLGNLLFKDSLYTLDYHPKAGSEYTIEAEVPGYEIVSATDRMPHLLNAQACVSNNPPSTGFSYLWFEVTLEDHPEEDNFYWLDILVTKYPYRRCRFIGDDFVCPEPDGTTMYTEKLLHLHSFSTIPDNFNASIDNTMNGVTDYDGTIRIDGSALNGESISLSMTSNSDPMFQYGALGRLDENQYAEIQVLNASQHYDRYLKSSWIYFLNNDYFYEPNPFSETTQIYSNVKNGTGIFAAYNSAHIRATQNRCE</sequence>
<reference evidence="1" key="2">
    <citation type="journal article" date="2024" name="Antonie Van Leeuwenhoek">
        <title>Roseihalotalea indica gen. nov., sp. nov., a halophilic Bacteroidetes from mesopelagic Southwest Indian Ocean with higher carbohydrate metabolic potential.</title>
        <authorList>
            <person name="Chen B."/>
            <person name="Zhang M."/>
            <person name="Lin D."/>
            <person name="Ye J."/>
            <person name="Tang K."/>
        </authorList>
    </citation>
    <scope>NUCLEOTIDE SEQUENCE</scope>
    <source>
        <strain evidence="1">TK19036</strain>
    </source>
</reference>
<reference evidence="1" key="1">
    <citation type="journal article" date="2023" name="Comput. Struct. Biotechnol. J.">
        <title>Discovery of a novel marine Bacteroidetes with a rich repertoire of carbohydrate-active enzymes.</title>
        <authorList>
            <person name="Chen B."/>
            <person name="Liu G."/>
            <person name="Chen Q."/>
            <person name="Wang H."/>
            <person name="Liu L."/>
            <person name="Tang K."/>
        </authorList>
    </citation>
    <scope>NUCLEOTIDE SEQUENCE</scope>
    <source>
        <strain evidence="1">TK19036</strain>
    </source>
</reference>
<gene>
    <name evidence="1" type="ORF">K4G66_09590</name>
</gene>
<dbReference type="EMBL" id="CP120682">
    <property type="protein sequence ID" value="WKN38953.1"/>
    <property type="molecule type" value="Genomic_DNA"/>
</dbReference>
<organism evidence="1">
    <name type="scientific">Roseihalotalea indica</name>
    <dbReference type="NCBI Taxonomy" id="2867963"/>
    <lineage>
        <taxon>Bacteria</taxon>
        <taxon>Pseudomonadati</taxon>
        <taxon>Bacteroidota</taxon>
        <taxon>Cytophagia</taxon>
        <taxon>Cytophagales</taxon>
        <taxon>Catalimonadaceae</taxon>
        <taxon>Roseihalotalea</taxon>
    </lineage>
</organism>
<evidence type="ECO:0000313" key="1">
    <source>
        <dbReference type="EMBL" id="WKN38953.1"/>
    </source>
</evidence>